<keyword evidence="2" id="KW-0503">Monooxygenase</keyword>
<dbReference type="GO" id="GO:0004497">
    <property type="term" value="F:monooxygenase activity"/>
    <property type="evidence" value="ECO:0007669"/>
    <property type="project" value="UniProtKB-KW"/>
</dbReference>
<proteinExistence type="predicted"/>
<dbReference type="EMBL" id="CP071090">
    <property type="protein sequence ID" value="QSQ20847.1"/>
    <property type="molecule type" value="Genomic_DNA"/>
</dbReference>
<keyword evidence="3" id="KW-1185">Reference proteome</keyword>
<protein>
    <submittedName>
        <fullName evidence="2">Antibiotic biosynthesis monooxygenase</fullName>
    </submittedName>
</protein>
<dbReference type="Proteomes" id="UP000662747">
    <property type="component" value="Chromosome"/>
</dbReference>
<dbReference type="SUPFAM" id="SSF54909">
    <property type="entry name" value="Dimeric alpha+beta barrel"/>
    <property type="match status" value="1"/>
</dbReference>
<dbReference type="Pfam" id="PF03992">
    <property type="entry name" value="ABM"/>
    <property type="match status" value="1"/>
</dbReference>
<feature type="domain" description="ABM" evidence="1">
    <location>
        <begin position="6"/>
        <end position="95"/>
    </location>
</feature>
<dbReference type="InterPro" id="IPR050744">
    <property type="entry name" value="AI-2_Isomerase_LsrG"/>
</dbReference>
<dbReference type="PANTHER" id="PTHR33336:SF3">
    <property type="entry name" value="ABM DOMAIN-CONTAINING PROTEIN"/>
    <property type="match status" value="1"/>
</dbReference>
<dbReference type="Gene3D" id="3.30.70.100">
    <property type="match status" value="1"/>
</dbReference>
<dbReference type="PROSITE" id="PS51725">
    <property type="entry name" value="ABM"/>
    <property type="match status" value="1"/>
</dbReference>
<dbReference type="RefSeq" id="WP_206722427.1">
    <property type="nucleotide sequence ID" value="NZ_CP071090.1"/>
</dbReference>
<dbReference type="InterPro" id="IPR007138">
    <property type="entry name" value="ABM_dom"/>
</dbReference>
<keyword evidence="2" id="KW-0560">Oxidoreductase</keyword>
<gene>
    <name evidence="2" type="ORF">JY651_37315</name>
</gene>
<evidence type="ECO:0000259" key="1">
    <source>
        <dbReference type="PROSITE" id="PS51725"/>
    </source>
</evidence>
<reference evidence="2 3" key="1">
    <citation type="submission" date="2021-02" db="EMBL/GenBank/DDBJ databases">
        <title>De Novo genome assembly of isolated myxobacteria.</title>
        <authorList>
            <person name="Stevens D.C."/>
        </authorList>
    </citation>
    <scope>NUCLEOTIDE SEQUENCE [LARGE SCALE GENOMIC DNA]</scope>
    <source>
        <strain evidence="3">SCPEA02</strain>
    </source>
</reference>
<sequence>MADEKLEMTAFITAKPGKEAQLRVALREVVAKTVEEPGCILFKIFEDLENPGRFVLWEIFENREALRVHIEKDYTKAYFATGFMERTQVMKLKSF</sequence>
<evidence type="ECO:0000313" key="3">
    <source>
        <dbReference type="Proteomes" id="UP000662747"/>
    </source>
</evidence>
<dbReference type="InterPro" id="IPR011008">
    <property type="entry name" value="Dimeric_a/b-barrel"/>
</dbReference>
<evidence type="ECO:0000313" key="2">
    <source>
        <dbReference type="EMBL" id="QSQ20847.1"/>
    </source>
</evidence>
<dbReference type="PANTHER" id="PTHR33336">
    <property type="entry name" value="QUINOL MONOOXYGENASE YGIN-RELATED"/>
    <property type="match status" value="1"/>
</dbReference>
<organism evidence="2 3">
    <name type="scientific">Pyxidicoccus parkwayensis</name>
    <dbReference type="NCBI Taxonomy" id="2813578"/>
    <lineage>
        <taxon>Bacteria</taxon>
        <taxon>Pseudomonadati</taxon>
        <taxon>Myxococcota</taxon>
        <taxon>Myxococcia</taxon>
        <taxon>Myxococcales</taxon>
        <taxon>Cystobacterineae</taxon>
        <taxon>Myxococcaceae</taxon>
        <taxon>Pyxidicoccus</taxon>
    </lineage>
</organism>
<accession>A0ABX7NPS5</accession>
<name>A0ABX7NPS5_9BACT</name>